<dbReference type="AlphaFoldDB" id="A0A9J6ERH3"/>
<keyword evidence="2" id="KW-0812">Transmembrane</keyword>
<keyword evidence="2" id="KW-0472">Membrane</keyword>
<name>A0A9J6ERH3_RHIMP</name>
<feature type="compositionally biased region" description="Basic and acidic residues" evidence="1">
    <location>
        <begin position="85"/>
        <end position="156"/>
    </location>
</feature>
<feature type="compositionally biased region" description="Low complexity" evidence="1">
    <location>
        <begin position="230"/>
        <end position="267"/>
    </location>
</feature>
<feature type="compositionally biased region" description="Polar residues" evidence="1">
    <location>
        <begin position="546"/>
        <end position="556"/>
    </location>
</feature>
<feature type="region of interest" description="Disordered" evidence="1">
    <location>
        <begin position="340"/>
        <end position="436"/>
    </location>
</feature>
<feature type="compositionally biased region" description="Basic and acidic residues" evidence="1">
    <location>
        <begin position="346"/>
        <end position="386"/>
    </location>
</feature>
<reference evidence="3" key="2">
    <citation type="submission" date="2021-09" db="EMBL/GenBank/DDBJ databases">
        <authorList>
            <person name="Jia N."/>
            <person name="Wang J."/>
            <person name="Shi W."/>
            <person name="Du L."/>
            <person name="Sun Y."/>
            <person name="Zhan W."/>
            <person name="Jiang J."/>
            <person name="Wang Q."/>
            <person name="Zhang B."/>
            <person name="Ji P."/>
            <person name="Sakyi L.B."/>
            <person name="Cui X."/>
            <person name="Yuan T."/>
            <person name="Jiang B."/>
            <person name="Yang W."/>
            <person name="Lam T.T.-Y."/>
            <person name="Chang Q."/>
            <person name="Ding S."/>
            <person name="Wang X."/>
            <person name="Zhu J."/>
            <person name="Ruan X."/>
            <person name="Zhao L."/>
            <person name="Wei J."/>
            <person name="Que T."/>
            <person name="Du C."/>
            <person name="Cheng J."/>
            <person name="Dai P."/>
            <person name="Han X."/>
            <person name="Huang E."/>
            <person name="Gao Y."/>
            <person name="Liu J."/>
            <person name="Shao H."/>
            <person name="Ye R."/>
            <person name="Li L."/>
            <person name="Wei W."/>
            <person name="Wang X."/>
            <person name="Wang C."/>
            <person name="Huo Q."/>
            <person name="Li W."/>
            <person name="Guo W."/>
            <person name="Chen H."/>
            <person name="Chen S."/>
            <person name="Zhou L."/>
            <person name="Zhou L."/>
            <person name="Ni X."/>
            <person name="Tian J."/>
            <person name="Zhou Y."/>
            <person name="Sheng Y."/>
            <person name="Liu T."/>
            <person name="Pan Y."/>
            <person name="Xia L."/>
            <person name="Li J."/>
            <person name="Zhao F."/>
            <person name="Cao W."/>
        </authorList>
    </citation>
    <scope>NUCLEOTIDE SEQUENCE</scope>
    <source>
        <strain evidence="3">Rmic-2018</strain>
        <tissue evidence="3">Larvae</tissue>
    </source>
</reference>
<evidence type="ECO:0000313" key="4">
    <source>
        <dbReference type="Proteomes" id="UP000821866"/>
    </source>
</evidence>
<reference evidence="3" key="1">
    <citation type="journal article" date="2020" name="Cell">
        <title>Large-Scale Comparative Analyses of Tick Genomes Elucidate Their Genetic Diversity and Vector Capacities.</title>
        <authorList>
            <consortium name="Tick Genome and Microbiome Consortium (TIGMIC)"/>
            <person name="Jia N."/>
            <person name="Wang J."/>
            <person name="Shi W."/>
            <person name="Du L."/>
            <person name="Sun Y."/>
            <person name="Zhan W."/>
            <person name="Jiang J.F."/>
            <person name="Wang Q."/>
            <person name="Zhang B."/>
            <person name="Ji P."/>
            <person name="Bell-Sakyi L."/>
            <person name="Cui X.M."/>
            <person name="Yuan T.T."/>
            <person name="Jiang B.G."/>
            <person name="Yang W.F."/>
            <person name="Lam T.T."/>
            <person name="Chang Q.C."/>
            <person name="Ding S.J."/>
            <person name="Wang X.J."/>
            <person name="Zhu J.G."/>
            <person name="Ruan X.D."/>
            <person name="Zhao L."/>
            <person name="Wei J.T."/>
            <person name="Ye R.Z."/>
            <person name="Que T.C."/>
            <person name="Du C.H."/>
            <person name="Zhou Y.H."/>
            <person name="Cheng J.X."/>
            <person name="Dai P.F."/>
            <person name="Guo W.B."/>
            <person name="Han X.H."/>
            <person name="Huang E.J."/>
            <person name="Li L.F."/>
            <person name="Wei W."/>
            <person name="Gao Y.C."/>
            <person name="Liu J.Z."/>
            <person name="Shao H.Z."/>
            <person name="Wang X."/>
            <person name="Wang C.C."/>
            <person name="Yang T.C."/>
            <person name="Huo Q.B."/>
            <person name="Li W."/>
            <person name="Chen H.Y."/>
            <person name="Chen S.E."/>
            <person name="Zhou L.G."/>
            <person name="Ni X.B."/>
            <person name="Tian J.H."/>
            <person name="Sheng Y."/>
            <person name="Liu T."/>
            <person name="Pan Y.S."/>
            <person name="Xia L.Y."/>
            <person name="Li J."/>
            <person name="Zhao F."/>
            <person name="Cao W.C."/>
        </authorList>
    </citation>
    <scope>NUCLEOTIDE SEQUENCE</scope>
    <source>
        <strain evidence="3">Rmic-2018</strain>
    </source>
</reference>
<evidence type="ECO:0000256" key="1">
    <source>
        <dbReference type="SAM" id="MobiDB-lite"/>
    </source>
</evidence>
<keyword evidence="4" id="KW-1185">Reference proteome</keyword>
<organism evidence="3 4">
    <name type="scientific">Rhipicephalus microplus</name>
    <name type="common">Cattle tick</name>
    <name type="synonym">Boophilus microplus</name>
    <dbReference type="NCBI Taxonomy" id="6941"/>
    <lineage>
        <taxon>Eukaryota</taxon>
        <taxon>Metazoa</taxon>
        <taxon>Ecdysozoa</taxon>
        <taxon>Arthropoda</taxon>
        <taxon>Chelicerata</taxon>
        <taxon>Arachnida</taxon>
        <taxon>Acari</taxon>
        <taxon>Parasitiformes</taxon>
        <taxon>Ixodida</taxon>
        <taxon>Ixodoidea</taxon>
        <taxon>Ixodidae</taxon>
        <taxon>Rhipicephalinae</taxon>
        <taxon>Rhipicephalus</taxon>
        <taxon>Boophilus</taxon>
    </lineage>
</organism>
<feature type="transmembrane region" description="Helical" evidence="2">
    <location>
        <begin position="12"/>
        <end position="29"/>
    </location>
</feature>
<gene>
    <name evidence="3" type="ORF">HPB51_008328</name>
</gene>
<feature type="compositionally biased region" description="Polar residues" evidence="1">
    <location>
        <begin position="196"/>
        <end position="206"/>
    </location>
</feature>
<evidence type="ECO:0000313" key="3">
    <source>
        <dbReference type="EMBL" id="KAH8037002.1"/>
    </source>
</evidence>
<comment type="caution">
    <text evidence="3">The sequence shown here is derived from an EMBL/GenBank/DDBJ whole genome shotgun (WGS) entry which is preliminary data.</text>
</comment>
<evidence type="ECO:0000256" key="2">
    <source>
        <dbReference type="SAM" id="Phobius"/>
    </source>
</evidence>
<keyword evidence="2" id="KW-1133">Transmembrane helix</keyword>
<accession>A0A9J6ERH3</accession>
<feature type="compositionally biased region" description="Polar residues" evidence="1">
    <location>
        <begin position="49"/>
        <end position="59"/>
    </location>
</feature>
<feature type="region of interest" description="Disordered" evidence="1">
    <location>
        <begin position="452"/>
        <end position="471"/>
    </location>
</feature>
<proteinExistence type="predicted"/>
<feature type="compositionally biased region" description="Basic residues" evidence="1">
    <location>
        <begin position="208"/>
        <end position="220"/>
    </location>
</feature>
<sequence length="597" mass="64739">MADAFSDTLAMSLVAVGLILIGLLIWVLMRLYNREYRREAAPSRIATPGTGSPADTTATIVGPFRTSGKNLPTHGMDSGRPSAEVSEKPKDHTAVSREETPSLLDKRKSKRTEGKPKDKPTKHKSEGKPTESKSKKRPVDESVDKRAAYKEGLEAKAHRHRSKLPPGSPTSPSSLEPSKEQPLQSEHRKKKPKESGQLSPTSVESSISKRKAPKQQKRSKQAGTRSAPDSAIASGSSGVASLASPAGGAAQEPVSAVVQQPSQAQVEGAAPKSPTAKIVGPGQPSASHDLDDFTLQKLREEVIMRRASHASTLSIRPRPAVEDKIEANLDIFSEKHSSASIAEAMAAKEKKNETTHEHMDEHKEESKHESRHDSKHDSKHEHKRETPVSAHVSAAGAGGLLACSGTLSHSTSPAKSPESPGKSGSAESGGVDASTIEKLRRDIMMRRASYVSQHSLRPPRRAVNVRNTSSKRSRHFLVGTLVGKQRVGRVDEQGGHETQVQRPLKSSWRRLPSGASPGTGDLDEHTVRQLQQDVMKRRASHVSVPSLRQSNMQRNQLPADLDIFSDQHASFMEDPSPPLKKKKHSKPNIISEPPSLE</sequence>
<protein>
    <submittedName>
        <fullName evidence="3">Uncharacterized protein</fullName>
    </submittedName>
</protein>
<dbReference type="Proteomes" id="UP000821866">
    <property type="component" value="Chromosome 10"/>
</dbReference>
<dbReference type="EMBL" id="JABSTU010000002">
    <property type="protein sequence ID" value="KAH8037002.1"/>
    <property type="molecule type" value="Genomic_DNA"/>
</dbReference>
<feature type="region of interest" description="Disordered" evidence="1">
    <location>
        <begin position="43"/>
        <end position="293"/>
    </location>
</feature>
<feature type="region of interest" description="Disordered" evidence="1">
    <location>
        <begin position="487"/>
        <end position="597"/>
    </location>
</feature>